<evidence type="ECO:0000313" key="2">
    <source>
        <dbReference type="EMBL" id="WSD06235.1"/>
    </source>
</evidence>
<accession>A0ABZ1GLX5</accession>
<dbReference type="RefSeq" id="WP_326752389.1">
    <property type="nucleotide sequence ID" value="NZ_CP109134.1"/>
</dbReference>
<sequence>MTASKTHGSTVTRVVRERLLRPIWNSLVAYGAIWLPPDQNPFWQQYRYEAVPEQRPVTPEPVPGGNDRTESGRTTLSAS</sequence>
<organism evidence="2 3">
    <name type="scientific">Streptomyces hirsutus</name>
    <dbReference type="NCBI Taxonomy" id="35620"/>
    <lineage>
        <taxon>Bacteria</taxon>
        <taxon>Bacillati</taxon>
        <taxon>Actinomycetota</taxon>
        <taxon>Actinomycetes</taxon>
        <taxon>Kitasatosporales</taxon>
        <taxon>Streptomycetaceae</taxon>
        <taxon>Streptomyces</taxon>
    </lineage>
</organism>
<evidence type="ECO:0000313" key="3">
    <source>
        <dbReference type="Proteomes" id="UP001335325"/>
    </source>
</evidence>
<dbReference type="GeneID" id="91543087"/>
<name>A0ABZ1GLX5_9ACTN</name>
<feature type="region of interest" description="Disordered" evidence="1">
    <location>
        <begin position="54"/>
        <end position="79"/>
    </location>
</feature>
<keyword evidence="3" id="KW-1185">Reference proteome</keyword>
<dbReference type="EMBL" id="CP109134">
    <property type="protein sequence ID" value="WSD06235.1"/>
    <property type="molecule type" value="Genomic_DNA"/>
</dbReference>
<gene>
    <name evidence="2" type="ORF">OIE73_10910</name>
</gene>
<evidence type="ECO:0000256" key="1">
    <source>
        <dbReference type="SAM" id="MobiDB-lite"/>
    </source>
</evidence>
<reference evidence="2 3" key="1">
    <citation type="submission" date="2022-10" db="EMBL/GenBank/DDBJ databases">
        <title>The complete genomes of actinobacterial strains from the NBC collection.</title>
        <authorList>
            <person name="Joergensen T.S."/>
            <person name="Alvarez Arevalo M."/>
            <person name="Sterndorff E.B."/>
            <person name="Faurdal D."/>
            <person name="Vuksanovic O."/>
            <person name="Mourched A.-S."/>
            <person name="Charusanti P."/>
            <person name="Shaw S."/>
            <person name="Blin K."/>
            <person name="Weber T."/>
        </authorList>
    </citation>
    <scope>NUCLEOTIDE SEQUENCE [LARGE SCALE GENOMIC DNA]</scope>
    <source>
        <strain evidence="2 3">NBC 01753</strain>
    </source>
</reference>
<protein>
    <submittedName>
        <fullName evidence="2">Uncharacterized protein</fullName>
    </submittedName>
</protein>
<dbReference type="Proteomes" id="UP001335325">
    <property type="component" value="Chromosome"/>
</dbReference>
<proteinExistence type="predicted"/>